<evidence type="ECO:0000256" key="1">
    <source>
        <dbReference type="SAM" id="MobiDB-lite"/>
    </source>
</evidence>
<reference evidence="2 3" key="1">
    <citation type="submission" date="2020-07" db="EMBL/GenBank/DDBJ databases">
        <title>The complete genome of Paracoccus pantotrophus ACCC 10489.</title>
        <authorList>
            <person name="Si Y."/>
        </authorList>
    </citation>
    <scope>NUCLEOTIDE SEQUENCE [LARGE SCALE GENOMIC DNA]</scope>
    <source>
        <strain evidence="2 3">ACCC10489</strain>
    </source>
</reference>
<name>A0A7H9BRV9_PARPN</name>
<accession>A0A7H9BRV9</accession>
<dbReference type="RefSeq" id="WP_179921141.1">
    <property type="nucleotide sequence ID" value="NZ_CP058689.1"/>
</dbReference>
<dbReference type="Proteomes" id="UP000509322">
    <property type="component" value="Chromosome 1"/>
</dbReference>
<evidence type="ECO:0000313" key="2">
    <source>
        <dbReference type="EMBL" id="QLH13575.1"/>
    </source>
</evidence>
<dbReference type="EMBL" id="CP058689">
    <property type="protein sequence ID" value="QLH13575.1"/>
    <property type="molecule type" value="Genomic_DNA"/>
</dbReference>
<dbReference type="AlphaFoldDB" id="A0A7H9BRV9"/>
<sequence length="466" mass="48775">MNSEGYGGRLQFGKDRLADAARAGIIPAGMTGAQFSQLPPEAQQAVEQWHFADIDRQAERMGLNSYIGQTVAGIPITQDGIRAMAHLGGIGGAAKFLQSGGQYNPADSNGTSLADYALRHGGGSSAGITPIGGAGAPPATGVSPVIPALMEAMTDPWVQKEYGPVIQALMGQEMQRQNAAYEQQLRQQDPMYQAQLAKLTAPAPVDPWSGVQEINGQLVQMTPQGPQVIGDYRTAEAPYQTVSGETAAALGLDPKNAYNVSPDGKITQIGGGGVTVNMGGEGQRMGGIPSGYTAVEDPSNPSGFRLEAIPGGPAAAEAQQVAGEQASAVAQADQILSSIDGILNDPALEGATGWMSWRQRIPGTESYRFGTRARQLEGQAFLQAFEALKGGGAITEIEGQKATQAIGRLDTAQSAEDYRAALKDLRSVVSNAKIRASGGTVQEPLALPSEAQRQRLRFNPETGDFE</sequence>
<protein>
    <submittedName>
        <fullName evidence="2">Uncharacterized protein</fullName>
    </submittedName>
</protein>
<evidence type="ECO:0000313" key="3">
    <source>
        <dbReference type="Proteomes" id="UP000509322"/>
    </source>
</evidence>
<proteinExistence type="predicted"/>
<feature type="region of interest" description="Disordered" evidence="1">
    <location>
        <begin position="440"/>
        <end position="466"/>
    </location>
</feature>
<organism evidence="2 3">
    <name type="scientific">Paracoccus pantotrophus</name>
    <name type="common">Thiosphaera pantotropha</name>
    <dbReference type="NCBI Taxonomy" id="82367"/>
    <lineage>
        <taxon>Bacteria</taxon>
        <taxon>Pseudomonadati</taxon>
        <taxon>Pseudomonadota</taxon>
        <taxon>Alphaproteobacteria</taxon>
        <taxon>Rhodobacterales</taxon>
        <taxon>Paracoccaceae</taxon>
        <taxon>Paracoccus</taxon>
    </lineage>
</organism>
<gene>
    <name evidence="2" type="ORF">HYQ43_04665</name>
</gene>